<name>A0A1H0XPT5_9LACT</name>
<feature type="transmembrane region" description="Helical" evidence="2">
    <location>
        <begin position="235"/>
        <end position="253"/>
    </location>
</feature>
<dbReference type="OrthoDB" id="2156522at2"/>
<evidence type="ECO:0000256" key="2">
    <source>
        <dbReference type="SAM" id="Phobius"/>
    </source>
</evidence>
<evidence type="ECO:0000313" key="4">
    <source>
        <dbReference type="Proteomes" id="UP000199481"/>
    </source>
</evidence>
<keyword evidence="4" id="KW-1185">Reference proteome</keyword>
<reference evidence="4" key="1">
    <citation type="submission" date="2016-10" db="EMBL/GenBank/DDBJ databases">
        <authorList>
            <person name="Varghese N."/>
            <person name="Submissions S."/>
        </authorList>
    </citation>
    <scope>NUCLEOTIDE SEQUENCE [LARGE SCALE GENOMIC DNA]</scope>
    <source>
        <strain evidence="4">MPL-11</strain>
    </source>
</reference>
<keyword evidence="2" id="KW-0812">Transmembrane</keyword>
<protein>
    <submittedName>
        <fullName evidence="3">Uncharacterized protein</fullName>
    </submittedName>
</protein>
<feature type="coiled-coil region" evidence="1">
    <location>
        <begin position="299"/>
        <end position="371"/>
    </location>
</feature>
<proteinExistence type="predicted"/>
<gene>
    <name evidence="3" type="ORF">SAMN04487752_0353</name>
</gene>
<sequence length="379" mass="44184">MDEKHESNFLNRLLKTENKQQRSLFSKTANVVFNSVLGRAIKEKESLRSNQLKPSKRTTKTALLNEKELLQQAKNEAEEILAETFHQSEKMYQEVQQDIAAAKEEIKLKKEQSTEQYDKEKVEANKITRKAELHAQEMLASAQFKSEQVEEEISLKKAAYHQEIDRELEKLVKEKEWFEQYQEQVQESMDRKEKVLFYETRKKIEQEHLEKAALQNKVDYLKALNAKRKINSYRIGLVIFSCTVVMSVLLAGLRYSTPLFTFIITCLAFVIACLAFVVVYINLVDGKNEKKIKGIGFQNASLIEKNKALTDTIEDLEKDIKQLSDEKIQLERTKRQSQDNMEFLKIMQADLKESEINRRILESENAALRKHLISEEAIE</sequence>
<dbReference type="EMBL" id="FNJW01000008">
    <property type="protein sequence ID" value="SDQ04686.1"/>
    <property type="molecule type" value="Genomic_DNA"/>
</dbReference>
<accession>A0A1H0XPT5</accession>
<feature type="transmembrane region" description="Helical" evidence="2">
    <location>
        <begin position="259"/>
        <end position="283"/>
    </location>
</feature>
<organism evidence="3 4">
    <name type="scientific">Carnobacterium viridans</name>
    <dbReference type="NCBI Taxonomy" id="174587"/>
    <lineage>
        <taxon>Bacteria</taxon>
        <taxon>Bacillati</taxon>
        <taxon>Bacillota</taxon>
        <taxon>Bacilli</taxon>
        <taxon>Lactobacillales</taxon>
        <taxon>Carnobacteriaceae</taxon>
        <taxon>Carnobacterium</taxon>
    </lineage>
</organism>
<evidence type="ECO:0000256" key="1">
    <source>
        <dbReference type="SAM" id="Coils"/>
    </source>
</evidence>
<dbReference type="RefSeq" id="WP_035022316.1">
    <property type="nucleotide sequence ID" value="NZ_FNJW01000008.1"/>
</dbReference>
<keyword evidence="2" id="KW-0472">Membrane</keyword>
<dbReference type="AlphaFoldDB" id="A0A1H0XPT5"/>
<feature type="coiled-coil region" evidence="1">
    <location>
        <begin position="56"/>
        <end position="130"/>
    </location>
</feature>
<dbReference type="Proteomes" id="UP000199481">
    <property type="component" value="Unassembled WGS sequence"/>
</dbReference>
<evidence type="ECO:0000313" key="3">
    <source>
        <dbReference type="EMBL" id="SDQ04686.1"/>
    </source>
</evidence>
<keyword evidence="2" id="KW-1133">Transmembrane helix</keyword>
<keyword evidence="1" id="KW-0175">Coiled coil</keyword>